<evidence type="ECO:0000313" key="1">
    <source>
        <dbReference type="EMBL" id="KZP15972.1"/>
    </source>
</evidence>
<sequence>MCIIRRNSVYPAIVDECVAPGVAVGRRRSAREIDAARPPFRRWVRVGGYPWGWASESDSRA</sequence>
<gene>
    <name evidence="1" type="ORF">FIBSPDRAFT_866434</name>
</gene>
<dbReference type="Proteomes" id="UP000076532">
    <property type="component" value="Unassembled WGS sequence"/>
</dbReference>
<accession>A0A166EPL7</accession>
<reference evidence="1 2" key="1">
    <citation type="journal article" date="2016" name="Mol. Biol. Evol.">
        <title>Comparative Genomics of Early-Diverging Mushroom-Forming Fungi Provides Insights into the Origins of Lignocellulose Decay Capabilities.</title>
        <authorList>
            <person name="Nagy L.G."/>
            <person name="Riley R."/>
            <person name="Tritt A."/>
            <person name="Adam C."/>
            <person name="Daum C."/>
            <person name="Floudas D."/>
            <person name="Sun H."/>
            <person name="Yadav J.S."/>
            <person name="Pangilinan J."/>
            <person name="Larsson K.H."/>
            <person name="Matsuura K."/>
            <person name="Barry K."/>
            <person name="Labutti K."/>
            <person name="Kuo R."/>
            <person name="Ohm R.A."/>
            <person name="Bhattacharya S.S."/>
            <person name="Shirouzu T."/>
            <person name="Yoshinaga Y."/>
            <person name="Martin F.M."/>
            <person name="Grigoriev I.V."/>
            <person name="Hibbett D.S."/>
        </authorList>
    </citation>
    <scope>NUCLEOTIDE SEQUENCE [LARGE SCALE GENOMIC DNA]</scope>
    <source>
        <strain evidence="1 2">CBS 109695</strain>
    </source>
</reference>
<proteinExistence type="predicted"/>
<dbReference type="EMBL" id="KV417598">
    <property type="protein sequence ID" value="KZP15972.1"/>
    <property type="molecule type" value="Genomic_DNA"/>
</dbReference>
<keyword evidence="2" id="KW-1185">Reference proteome</keyword>
<organism evidence="1 2">
    <name type="scientific">Athelia psychrophila</name>
    <dbReference type="NCBI Taxonomy" id="1759441"/>
    <lineage>
        <taxon>Eukaryota</taxon>
        <taxon>Fungi</taxon>
        <taxon>Dikarya</taxon>
        <taxon>Basidiomycota</taxon>
        <taxon>Agaricomycotina</taxon>
        <taxon>Agaricomycetes</taxon>
        <taxon>Agaricomycetidae</taxon>
        <taxon>Atheliales</taxon>
        <taxon>Atheliaceae</taxon>
        <taxon>Athelia</taxon>
    </lineage>
</organism>
<protein>
    <submittedName>
        <fullName evidence="1">Uncharacterized protein</fullName>
    </submittedName>
</protein>
<name>A0A166EPL7_9AGAM</name>
<dbReference type="AlphaFoldDB" id="A0A166EPL7"/>
<evidence type="ECO:0000313" key="2">
    <source>
        <dbReference type="Proteomes" id="UP000076532"/>
    </source>
</evidence>